<dbReference type="AlphaFoldDB" id="A0A5D2L445"/>
<proteinExistence type="predicted"/>
<accession>A0A5D2L445</accession>
<dbReference type="PANTHER" id="PTHR35218:SF9">
    <property type="entry name" value="ENDONUCLEASE_EXONUCLEASE_PHOSPHATASE DOMAIN-CONTAINING PROTEIN"/>
    <property type="match status" value="1"/>
</dbReference>
<dbReference type="InterPro" id="IPR005135">
    <property type="entry name" value="Endo/exonuclease/phosphatase"/>
</dbReference>
<dbReference type="Proteomes" id="UP000322667">
    <property type="component" value="Chromosome D05"/>
</dbReference>
<keyword evidence="3" id="KW-1185">Reference proteome</keyword>
<dbReference type="PANTHER" id="PTHR35218">
    <property type="entry name" value="RNASE H DOMAIN-CONTAINING PROTEIN"/>
    <property type="match status" value="1"/>
</dbReference>
<dbReference type="InterPro" id="IPR036691">
    <property type="entry name" value="Endo/exonu/phosph_ase_sf"/>
</dbReference>
<gene>
    <name evidence="2" type="ORF">ES332_D05G368500v1</name>
</gene>
<dbReference type="GO" id="GO:0003824">
    <property type="term" value="F:catalytic activity"/>
    <property type="evidence" value="ECO:0007669"/>
    <property type="project" value="InterPro"/>
</dbReference>
<dbReference type="SUPFAM" id="SSF56219">
    <property type="entry name" value="DNase I-like"/>
    <property type="match status" value="1"/>
</dbReference>
<organism evidence="2 3">
    <name type="scientific">Gossypium tomentosum</name>
    <name type="common">Hawaiian cotton</name>
    <name type="synonym">Gossypium sandvicense</name>
    <dbReference type="NCBI Taxonomy" id="34277"/>
    <lineage>
        <taxon>Eukaryota</taxon>
        <taxon>Viridiplantae</taxon>
        <taxon>Streptophyta</taxon>
        <taxon>Embryophyta</taxon>
        <taxon>Tracheophyta</taxon>
        <taxon>Spermatophyta</taxon>
        <taxon>Magnoliopsida</taxon>
        <taxon>eudicotyledons</taxon>
        <taxon>Gunneridae</taxon>
        <taxon>Pentapetalae</taxon>
        <taxon>rosids</taxon>
        <taxon>malvids</taxon>
        <taxon>Malvales</taxon>
        <taxon>Malvaceae</taxon>
        <taxon>Malvoideae</taxon>
        <taxon>Gossypium</taxon>
    </lineage>
</organism>
<name>A0A5D2L445_GOSTO</name>
<protein>
    <recommendedName>
        <fullName evidence="1">Endonuclease/exonuclease/phosphatase domain-containing protein</fullName>
    </recommendedName>
</protein>
<reference evidence="2 3" key="1">
    <citation type="submission" date="2019-07" db="EMBL/GenBank/DDBJ databases">
        <title>WGS assembly of Gossypium tomentosum.</title>
        <authorList>
            <person name="Chen Z.J."/>
            <person name="Sreedasyam A."/>
            <person name="Ando A."/>
            <person name="Song Q."/>
            <person name="De L."/>
            <person name="Hulse-Kemp A."/>
            <person name="Ding M."/>
            <person name="Ye W."/>
            <person name="Kirkbride R."/>
            <person name="Jenkins J."/>
            <person name="Plott C."/>
            <person name="Lovell J."/>
            <person name="Lin Y.-M."/>
            <person name="Vaughn R."/>
            <person name="Liu B."/>
            <person name="Li W."/>
            <person name="Simpson S."/>
            <person name="Scheffler B."/>
            <person name="Saski C."/>
            <person name="Grover C."/>
            <person name="Hu G."/>
            <person name="Conover J."/>
            <person name="Carlson J."/>
            <person name="Shu S."/>
            <person name="Boston L."/>
            <person name="Williams M."/>
            <person name="Peterson D."/>
            <person name="Mcgee K."/>
            <person name="Jones D."/>
            <person name="Wendel J."/>
            <person name="Stelly D."/>
            <person name="Grimwood J."/>
            <person name="Schmutz J."/>
        </authorList>
    </citation>
    <scope>NUCLEOTIDE SEQUENCE [LARGE SCALE GENOMIC DNA]</scope>
    <source>
        <strain evidence="2">7179.01</strain>
    </source>
</reference>
<sequence>MKIFCWNCRGVGNPATVRELKQLLVANVPDIVFLSETKIYANDLSYIRTLCRMEGCVGVSSDRMSGGLALMWREGMDVAVQNYSRHHIDSVVCMENGEKVRFTGFYGHTEPRLRNEAWEMLRRVKGTVTEGWIVEGDFNAILNDSEKEGGHKEPRAMMEDFREILEELSLMNVKTFNGWFTWSNNRDGNGLVKERLDRFVISDDIMEKCLFLPPILCASLSLTMKLSLWTCTGIGRERKDTTLRFGLGMIVVGLRSGKLKTLFLAFGLRQYNRYKRMRYKVKSLEKDIGRLMDGPMNERATKLIKEARYELGQLYDAEEKYWATRSRAQWLREGDRNTRFFHVRASGRRKKNSINRLKDEQGNWHEDKEGICRVA</sequence>
<evidence type="ECO:0000259" key="1">
    <source>
        <dbReference type="Pfam" id="PF03372"/>
    </source>
</evidence>
<dbReference type="Pfam" id="PF03372">
    <property type="entry name" value="Exo_endo_phos"/>
    <property type="match status" value="1"/>
</dbReference>
<evidence type="ECO:0000313" key="2">
    <source>
        <dbReference type="EMBL" id="TYH74011.1"/>
    </source>
</evidence>
<dbReference type="EMBL" id="CM017627">
    <property type="protein sequence ID" value="TYH74011.1"/>
    <property type="molecule type" value="Genomic_DNA"/>
</dbReference>
<feature type="domain" description="Endonuclease/exonuclease/phosphatase" evidence="1">
    <location>
        <begin position="6"/>
        <end position="203"/>
    </location>
</feature>
<dbReference type="Gene3D" id="3.60.10.10">
    <property type="entry name" value="Endonuclease/exonuclease/phosphatase"/>
    <property type="match status" value="1"/>
</dbReference>
<evidence type="ECO:0000313" key="3">
    <source>
        <dbReference type="Proteomes" id="UP000322667"/>
    </source>
</evidence>